<reference evidence="12 13" key="1">
    <citation type="submission" date="2023-12" db="EMBL/GenBank/DDBJ databases">
        <title>Description of an unclassified Opitutus bacterium of Verrucomicrobiota.</title>
        <authorList>
            <person name="Zhang D.-F."/>
        </authorList>
    </citation>
    <scope>NUCLEOTIDE SEQUENCE [LARGE SCALE GENOMIC DNA]</scope>
    <source>
        <strain evidence="12 13">WL0086</strain>
    </source>
</reference>
<protein>
    <recommendedName>
        <fullName evidence="3">endo-1,4-beta-xylanase</fullName>
        <ecNumber evidence="3">3.2.1.8</ecNumber>
    </recommendedName>
</protein>
<dbReference type="InterPro" id="IPR007110">
    <property type="entry name" value="Ig-like_dom"/>
</dbReference>
<dbReference type="SMART" id="SM00409">
    <property type="entry name" value="IG"/>
    <property type="match status" value="1"/>
</dbReference>
<dbReference type="EC" id="3.2.1.8" evidence="3"/>
<evidence type="ECO:0000313" key="13">
    <source>
        <dbReference type="Proteomes" id="UP000738431"/>
    </source>
</evidence>
<evidence type="ECO:0000256" key="6">
    <source>
        <dbReference type="ARBA" id="ARBA00022801"/>
    </source>
</evidence>
<dbReference type="PANTHER" id="PTHR31490">
    <property type="entry name" value="GLYCOSYL HYDROLASE"/>
    <property type="match status" value="1"/>
</dbReference>
<dbReference type="Pfam" id="PF00331">
    <property type="entry name" value="Glyco_hydro_10"/>
    <property type="match status" value="1"/>
</dbReference>
<comment type="similarity">
    <text evidence="2">Belongs to the glycosyl hydrolase 10 (cellulase F) family.</text>
</comment>
<dbReference type="PROSITE" id="PS51760">
    <property type="entry name" value="GH10_2"/>
    <property type="match status" value="1"/>
</dbReference>
<evidence type="ECO:0000256" key="9">
    <source>
        <dbReference type="ARBA" id="ARBA00023326"/>
    </source>
</evidence>
<gene>
    <name evidence="12" type="ORF">K1X11_018680</name>
</gene>
<dbReference type="SUPFAM" id="SSF51445">
    <property type="entry name" value="(Trans)glycosidases"/>
    <property type="match status" value="1"/>
</dbReference>
<evidence type="ECO:0000256" key="8">
    <source>
        <dbReference type="ARBA" id="ARBA00023295"/>
    </source>
</evidence>
<dbReference type="Pfam" id="PF13927">
    <property type="entry name" value="Ig_3"/>
    <property type="match status" value="1"/>
</dbReference>
<name>A0ABZ1C690_9BACT</name>
<keyword evidence="9" id="KW-0624">Polysaccharide degradation</keyword>
<dbReference type="InterPro" id="IPR044846">
    <property type="entry name" value="GH10"/>
</dbReference>
<evidence type="ECO:0000256" key="4">
    <source>
        <dbReference type="ARBA" id="ARBA00022651"/>
    </source>
</evidence>
<evidence type="ECO:0000259" key="11">
    <source>
        <dbReference type="PROSITE" id="PS51760"/>
    </source>
</evidence>
<dbReference type="InterPro" id="IPR017853">
    <property type="entry name" value="GH"/>
</dbReference>
<sequence length="958" mass="103032">MLLSTLVAQDIPSGGQAMIAQATINDSGFYSNSTSEGVVASREFVAVTGQDFTTAARVQTLNPNGQFWSSVMDFTSNRAVSDGDVVLLHFWMRAIATTDETGTVTMQAFVEGPGPDYTKSASLQINAISAWQHFFIPFAVDGNYAAGALGFKFGFGNTGRPQTLELGGVEALWYGNSLTTDDLPRTSFQYVGRDANASWRLDAANRINEYRKNRYVVRARDGSGFPIGGEKLRVRLVRHAFQFGTAMVASRIMDANGAANATYREKILELFNSGTLENDTKWPPWDGEWGGGFNQTQTLNALQWTQDNDLVMRGHVLVWPSIRNLPNHLTARVQAADATVPATVMAHFEEIMNATRGYFVDWDVMNEPYDNYDLMQTYGYDLMGEWFKKAAELDAGLGRFVNDYGILSGGGLNTTKQDAYAATIQRIKNDGGPITGIGFQGHFSASPTGIPKVWEILDRYATEFPDLDLRITEFDIGGEDADLQADYLRDFYTVAFSHPNMLGIQAWGFWADAHWRAESAMFSSDWTERPIGTAYRELVHGAWKTNDLRTTAIDGRFAGRGFLGDYVVEDEAGNVLQTFTLTAGQEATVDVVIASDTAPAQLSFVLHPTGTTVPSGSTVRFTAEATGPEPHTIAWFKEGGAQVGTGNDLVLSNVSGSDEGRYYAVATAGGTTVESRRARIGVRGPNAPRSELLANISTRARVQTGLGFMVAGFVVEGSTSKEVVIRAVGPQLGAFGVPGVLADPQIRLFQGVTEIASNDNWSPDLADDFATLGAFALTADTASAALRTTLNSGAYTVEVSGVNDTTGVAIVEVYDAATGDPVQMTNISTRGQIGTGADIMVAGFVIEGSVPQRVLVRGIGPALARFGVTGTVSDPVLRLFESLPDGSARHLRTNYDWSAAANAAELKETTARVGAFSLIPGDGDAALLIDLEPGTYTVELAGANDETGIGLIEVYRVP</sequence>
<dbReference type="InterPro" id="IPR001000">
    <property type="entry name" value="GH10_dom"/>
</dbReference>
<evidence type="ECO:0000256" key="1">
    <source>
        <dbReference type="ARBA" id="ARBA00000681"/>
    </source>
</evidence>
<feature type="domain" description="Ig-like" evidence="10">
    <location>
        <begin position="599"/>
        <end position="681"/>
    </location>
</feature>
<dbReference type="InterPro" id="IPR003599">
    <property type="entry name" value="Ig_sub"/>
</dbReference>
<dbReference type="SMART" id="SM00633">
    <property type="entry name" value="Glyco_10"/>
    <property type="match status" value="1"/>
</dbReference>
<keyword evidence="6" id="KW-0378">Hydrolase</keyword>
<evidence type="ECO:0000313" key="12">
    <source>
        <dbReference type="EMBL" id="WRQ86842.1"/>
    </source>
</evidence>
<dbReference type="Proteomes" id="UP000738431">
    <property type="component" value="Chromosome"/>
</dbReference>
<dbReference type="PROSITE" id="PS50835">
    <property type="entry name" value="IG_LIKE"/>
    <property type="match status" value="1"/>
</dbReference>
<dbReference type="SUPFAM" id="SSF48726">
    <property type="entry name" value="Immunoglobulin"/>
    <property type="match status" value="1"/>
</dbReference>
<organism evidence="12 13">
    <name type="scientific">Actomonas aquatica</name>
    <dbReference type="NCBI Taxonomy" id="2866162"/>
    <lineage>
        <taxon>Bacteria</taxon>
        <taxon>Pseudomonadati</taxon>
        <taxon>Verrucomicrobiota</taxon>
        <taxon>Opitutia</taxon>
        <taxon>Opitutales</taxon>
        <taxon>Opitutaceae</taxon>
        <taxon>Actomonas</taxon>
    </lineage>
</organism>
<dbReference type="Gene3D" id="2.60.120.260">
    <property type="entry name" value="Galactose-binding domain-like"/>
    <property type="match status" value="1"/>
</dbReference>
<evidence type="ECO:0000259" key="10">
    <source>
        <dbReference type="PROSITE" id="PS50835"/>
    </source>
</evidence>
<dbReference type="PANTHER" id="PTHR31490:SF88">
    <property type="entry name" value="BETA-XYLANASE"/>
    <property type="match status" value="1"/>
</dbReference>
<dbReference type="InterPro" id="IPR013783">
    <property type="entry name" value="Ig-like_fold"/>
</dbReference>
<keyword evidence="5" id="KW-0732">Signal</keyword>
<dbReference type="Gene3D" id="2.60.40.10">
    <property type="entry name" value="Immunoglobulins"/>
    <property type="match status" value="1"/>
</dbReference>
<proteinExistence type="inferred from homology"/>
<keyword evidence="13" id="KW-1185">Reference proteome</keyword>
<dbReference type="Gene3D" id="3.20.20.80">
    <property type="entry name" value="Glycosidases"/>
    <property type="match status" value="1"/>
</dbReference>
<evidence type="ECO:0000256" key="3">
    <source>
        <dbReference type="ARBA" id="ARBA00012590"/>
    </source>
</evidence>
<dbReference type="RefSeq" id="WP_221030677.1">
    <property type="nucleotide sequence ID" value="NZ_CP139781.1"/>
</dbReference>
<dbReference type="EMBL" id="CP139781">
    <property type="protein sequence ID" value="WRQ86842.1"/>
    <property type="molecule type" value="Genomic_DNA"/>
</dbReference>
<keyword evidence="4" id="KW-0858">Xylan degradation</keyword>
<evidence type="ECO:0000256" key="7">
    <source>
        <dbReference type="ARBA" id="ARBA00023277"/>
    </source>
</evidence>
<evidence type="ECO:0000256" key="5">
    <source>
        <dbReference type="ARBA" id="ARBA00022729"/>
    </source>
</evidence>
<keyword evidence="8" id="KW-0326">Glycosidase</keyword>
<evidence type="ECO:0000256" key="2">
    <source>
        <dbReference type="ARBA" id="ARBA00007495"/>
    </source>
</evidence>
<accession>A0ABZ1C690</accession>
<comment type="catalytic activity">
    <reaction evidence="1">
        <text>Endohydrolysis of (1-&gt;4)-beta-D-xylosidic linkages in xylans.</text>
        <dbReference type="EC" id="3.2.1.8"/>
    </reaction>
</comment>
<keyword evidence="7" id="KW-0119">Carbohydrate metabolism</keyword>
<dbReference type="InterPro" id="IPR036179">
    <property type="entry name" value="Ig-like_dom_sf"/>
</dbReference>
<feature type="domain" description="GH10" evidence="11">
    <location>
        <begin position="258"/>
        <end position="538"/>
    </location>
</feature>